<dbReference type="KEGG" id="trr:M419DRAFT_81297"/>
<proteinExistence type="predicted"/>
<keyword evidence="1" id="KW-0472">Membrane</keyword>
<accession>A0A024S720</accession>
<dbReference type="Proteomes" id="UP000024376">
    <property type="component" value="Unassembled WGS sequence"/>
</dbReference>
<feature type="transmembrane region" description="Helical" evidence="1">
    <location>
        <begin position="109"/>
        <end position="131"/>
    </location>
</feature>
<name>A0A024S720_HYPJR</name>
<dbReference type="AlphaFoldDB" id="A0A024S720"/>
<reference evidence="3" key="1">
    <citation type="journal article" date="2013" name="Ind. Biotechnol.">
        <title>Comparative genomics analysis of Trichoderma reesei strains.</title>
        <authorList>
            <person name="Koike H."/>
            <person name="Aerts A."/>
            <person name="LaButti K."/>
            <person name="Grigoriev I.V."/>
            <person name="Baker S.E."/>
        </authorList>
    </citation>
    <scope>NUCLEOTIDE SEQUENCE [LARGE SCALE GENOMIC DNA]</scope>
    <source>
        <strain evidence="3">ATCC 56765 / BCRC 32924 / NRRL 11460 / Rut C-30</strain>
    </source>
</reference>
<gene>
    <name evidence="2" type="ORF">M419DRAFT_81297</name>
</gene>
<evidence type="ECO:0000313" key="2">
    <source>
        <dbReference type="EMBL" id="ETS01150.1"/>
    </source>
</evidence>
<evidence type="ECO:0000313" key="3">
    <source>
        <dbReference type="Proteomes" id="UP000024376"/>
    </source>
</evidence>
<keyword evidence="1" id="KW-1133">Transmembrane helix</keyword>
<dbReference type="HOGENOM" id="CLU_1510827_0_0_1"/>
<organism evidence="2 3">
    <name type="scientific">Hypocrea jecorina (strain ATCC 56765 / BCRC 32924 / NRRL 11460 / Rut C-30)</name>
    <name type="common">Trichoderma reesei</name>
    <dbReference type="NCBI Taxonomy" id="1344414"/>
    <lineage>
        <taxon>Eukaryota</taxon>
        <taxon>Fungi</taxon>
        <taxon>Dikarya</taxon>
        <taxon>Ascomycota</taxon>
        <taxon>Pezizomycotina</taxon>
        <taxon>Sordariomycetes</taxon>
        <taxon>Hypocreomycetidae</taxon>
        <taxon>Hypocreales</taxon>
        <taxon>Hypocreaceae</taxon>
        <taxon>Trichoderma</taxon>
    </lineage>
</organism>
<protein>
    <submittedName>
        <fullName evidence="2">Uncharacterized protein</fullName>
    </submittedName>
</protein>
<keyword evidence="1" id="KW-0812">Transmembrane</keyword>
<feature type="transmembrane region" description="Helical" evidence="1">
    <location>
        <begin position="80"/>
        <end position="97"/>
    </location>
</feature>
<evidence type="ECO:0000256" key="1">
    <source>
        <dbReference type="SAM" id="Phobius"/>
    </source>
</evidence>
<dbReference type="EMBL" id="KI911149">
    <property type="protein sequence ID" value="ETS01150.1"/>
    <property type="molecule type" value="Genomic_DNA"/>
</dbReference>
<dbReference type="OrthoDB" id="5313995at2759"/>
<sequence>MKSTADMHPFYRVFFLKLDPLIMICSAYRNIFTATSAVDMYYDALEEEHEAMYINNNDNYYYNNYNNNIYHDPYTSRQQIFALITALATMAALLQHYSDDYNLWRIVQLVLLVWNFTFFNQTTCWVLSWWWRAGDDDDGKMKGWWRPVRVEDLYCMEVLTLVILKAVTGITTTEMFKL</sequence>